<evidence type="ECO:0000313" key="2">
    <source>
        <dbReference type="Proteomes" id="UP001603013"/>
    </source>
</evidence>
<keyword evidence="2" id="KW-1185">Reference proteome</keyword>
<dbReference type="Proteomes" id="UP001603013">
    <property type="component" value="Unassembled WGS sequence"/>
</dbReference>
<proteinExistence type="predicted"/>
<name>A0ABW6YJ61_9ACTN</name>
<dbReference type="EMBL" id="JBIBSM010000016">
    <property type="protein sequence ID" value="MFF8279639.1"/>
    <property type="molecule type" value="Genomic_DNA"/>
</dbReference>
<accession>A0ABW6YJ61</accession>
<organism evidence="1 2">
    <name type="scientific">Streptomyces lateritius</name>
    <dbReference type="NCBI Taxonomy" id="67313"/>
    <lineage>
        <taxon>Bacteria</taxon>
        <taxon>Bacillati</taxon>
        <taxon>Actinomycetota</taxon>
        <taxon>Actinomycetes</taxon>
        <taxon>Kitasatosporales</taxon>
        <taxon>Streptomycetaceae</taxon>
        <taxon>Streptomyces</taxon>
    </lineage>
</organism>
<comment type="caution">
    <text evidence="1">The sequence shown here is derived from an EMBL/GenBank/DDBJ whole genome shotgun (WGS) entry which is preliminary data.</text>
</comment>
<protein>
    <submittedName>
        <fullName evidence="1">Uncharacterized protein</fullName>
    </submittedName>
</protein>
<evidence type="ECO:0000313" key="1">
    <source>
        <dbReference type="EMBL" id="MFF8279639.1"/>
    </source>
</evidence>
<gene>
    <name evidence="1" type="ORF">ACF05T_26580</name>
</gene>
<reference evidence="1 2" key="1">
    <citation type="submission" date="2024-10" db="EMBL/GenBank/DDBJ databases">
        <title>The Natural Products Discovery Center: Release of the First 8490 Sequenced Strains for Exploring Actinobacteria Biosynthetic Diversity.</title>
        <authorList>
            <person name="Kalkreuter E."/>
            <person name="Kautsar S.A."/>
            <person name="Yang D."/>
            <person name="Bader C.D."/>
            <person name="Teijaro C.N."/>
            <person name="Fluegel L."/>
            <person name="Davis C.M."/>
            <person name="Simpson J.R."/>
            <person name="Lauterbach L."/>
            <person name="Steele A.D."/>
            <person name="Gui C."/>
            <person name="Meng S."/>
            <person name="Li G."/>
            <person name="Viehrig K."/>
            <person name="Ye F."/>
            <person name="Su P."/>
            <person name="Kiefer A.F."/>
            <person name="Nichols A."/>
            <person name="Cepeda A.J."/>
            <person name="Yan W."/>
            <person name="Fan B."/>
            <person name="Jiang Y."/>
            <person name="Adhikari A."/>
            <person name="Zheng C.-J."/>
            <person name="Schuster L."/>
            <person name="Cowan T.M."/>
            <person name="Smanski M.J."/>
            <person name="Chevrette M.G."/>
            <person name="De Carvalho L.P.S."/>
            <person name="Shen B."/>
        </authorList>
    </citation>
    <scope>NUCLEOTIDE SEQUENCE [LARGE SCALE GENOMIC DNA]</scope>
    <source>
        <strain evidence="1 2">NPDC015755</strain>
    </source>
</reference>
<sequence length="69" mass="7192">MQINLDERTLLVNITPLLPGGGDRPHLIVLLFVAVAGVVAAQSEAWASALGTASAVYTVMSTSNQDGRN</sequence>
<dbReference type="RefSeq" id="WP_391936575.1">
    <property type="nucleotide sequence ID" value="NZ_JBIBSM010000016.1"/>
</dbReference>